<keyword evidence="1" id="KW-0418">Kinase</keyword>
<dbReference type="Proteomes" id="UP000030765">
    <property type="component" value="Unassembled WGS sequence"/>
</dbReference>
<gene>
    <name evidence="1" type="ORF">ZHAS_00013093</name>
</gene>
<dbReference type="VEuPathDB" id="VectorBase:ASIC013093"/>
<dbReference type="EMBL" id="KE525299">
    <property type="protein sequence ID" value="KFB45139.1"/>
    <property type="molecule type" value="Genomic_DNA"/>
</dbReference>
<dbReference type="EMBL" id="ATLV01020339">
    <property type="status" value="NOT_ANNOTATED_CDS"/>
    <property type="molecule type" value="Genomic_DNA"/>
</dbReference>
<keyword evidence="1" id="KW-0808">Transferase</keyword>
<reference evidence="1 3" key="1">
    <citation type="journal article" date="2014" name="BMC Genomics">
        <title>Genome sequence of Anopheles sinensis provides insight into genetics basis of mosquito competence for malaria parasites.</title>
        <authorList>
            <person name="Zhou D."/>
            <person name="Zhang D."/>
            <person name="Ding G."/>
            <person name="Shi L."/>
            <person name="Hou Q."/>
            <person name="Ye Y."/>
            <person name="Xu Y."/>
            <person name="Zhou H."/>
            <person name="Xiong C."/>
            <person name="Li S."/>
            <person name="Yu J."/>
            <person name="Hong S."/>
            <person name="Yu X."/>
            <person name="Zou P."/>
            <person name="Chen C."/>
            <person name="Chang X."/>
            <person name="Wang W."/>
            <person name="Lv Y."/>
            <person name="Sun Y."/>
            <person name="Ma L."/>
            <person name="Shen B."/>
            <person name="Zhu C."/>
        </authorList>
    </citation>
    <scope>NUCLEOTIDE SEQUENCE [LARGE SCALE GENOMIC DNA]</scope>
</reference>
<accession>A0A084W4J5</accession>
<evidence type="ECO:0000313" key="3">
    <source>
        <dbReference type="Proteomes" id="UP000030765"/>
    </source>
</evidence>
<evidence type="ECO:0000313" key="1">
    <source>
        <dbReference type="EMBL" id="KFB45139.1"/>
    </source>
</evidence>
<sequence>MLDVSSETSEHTHIPRKSTAYDRIRCLSARHESTKSTITTKKCSAGSIDRDFIPPIRCATCSPSFVLNPHCTGTERSEVTGAFSNR</sequence>
<dbReference type="EnsemblMetazoa" id="ASIC013093-RA">
    <property type="protein sequence ID" value="ASIC013093-PA"/>
    <property type="gene ID" value="ASIC013093"/>
</dbReference>
<protein>
    <submittedName>
        <fullName evidence="1 2">Diacylglycerol kinase, putative</fullName>
    </submittedName>
</protein>
<organism evidence="1">
    <name type="scientific">Anopheles sinensis</name>
    <name type="common">Mosquito</name>
    <dbReference type="NCBI Taxonomy" id="74873"/>
    <lineage>
        <taxon>Eukaryota</taxon>
        <taxon>Metazoa</taxon>
        <taxon>Ecdysozoa</taxon>
        <taxon>Arthropoda</taxon>
        <taxon>Hexapoda</taxon>
        <taxon>Insecta</taxon>
        <taxon>Pterygota</taxon>
        <taxon>Neoptera</taxon>
        <taxon>Endopterygota</taxon>
        <taxon>Diptera</taxon>
        <taxon>Nematocera</taxon>
        <taxon>Culicoidea</taxon>
        <taxon>Culicidae</taxon>
        <taxon>Anophelinae</taxon>
        <taxon>Anopheles</taxon>
    </lineage>
</organism>
<keyword evidence="3" id="KW-1185">Reference proteome</keyword>
<proteinExistence type="predicted"/>
<evidence type="ECO:0000313" key="2">
    <source>
        <dbReference type="EnsemblMetazoa" id="ASIC013093-PA"/>
    </source>
</evidence>
<name>A0A084W4J5_ANOSI</name>
<dbReference type="GO" id="GO:0016301">
    <property type="term" value="F:kinase activity"/>
    <property type="evidence" value="ECO:0007669"/>
    <property type="project" value="UniProtKB-KW"/>
</dbReference>
<dbReference type="AlphaFoldDB" id="A0A084W4J5"/>
<reference evidence="2" key="2">
    <citation type="submission" date="2020-05" db="UniProtKB">
        <authorList>
            <consortium name="EnsemblMetazoa"/>
        </authorList>
    </citation>
    <scope>IDENTIFICATION</scope>
</reference>